<evidence type="ECO:0008006" key="6">
    <source>
        <dbReference type="Google" id="ProtNLM"/>
    </source>
</evidence>
<evidence type="ECO:0000313" key="4">
    <source>
        <dbReference type="EMBL" id="KAF4410256.1"/>
    </source>
</evidence>
<dbReference type="NCBIfam" id="NF040681">
    <property type="entry name" value="GPS-CTERM"/>
    <property type="match status" value="1"/>
</dbReference>
<organism evidence="4 5">
    <name type="scientific">Streptomyces lycii</name>
    <dbReference type="NCBI Taxonomy" id="2654337"/>
    <lineage>
        <taxon>Bacteria</taxon>
        <taxon>Bacillati</taxon>
        <taxon>Actinomycetota</taxon>
        <taxon>Actinomycetes</taxon>
        <taxon>Kitasatosporales</taxon>
        <taxon>Streptomycetaceae</taxon>
        <taxon>Streptomyces</taxon>
    </lineage>
</organism>
<evidence type="ECO:0000256" key="2">
    <source>
        <dbReference type="SAM" id="Phobius"/>
    </source>
</evidence>
<proteinExistence type="predicted"/>
<evidence type="ECO:0000256" key="1">
    <source>
        <dbReference type="SAM" id="MobiDB-lite"/>
    </source>
</evidence>
<dbReference type="NCBIfam" id="NF040672">
    <property type="entry name" value="SCO2322_fam"/>
    <property type="match status" value="1"/>
</dbReference>
<feature type="transmembrane region" description="Helical" evidence="2">
    <location>
        <begin position="206"/>
        <end position="224"/>
    </location>
</feature>
<gene>
    <name evidence="4" type="ORF">GCU69_04805</name>
</gene>
<evidence type="ECO:0000313" key="5">
    <source>
        <dbReference type="Proteomes" id="UP000621266"/>
    </source>
</evidence>
<dbReference type="EMBL" id="WHPN01000101">
    <property type="protein sequence ID" value="KAF4410256.1"/>
    <property type="molecule type" value="Genomic_DNA"/>
</dbReference>
<dbReference type="Proteomes" id="UP000621266">
    <property type="component" value="Unassembled WGS sequence"/>
</dbReference>
<accession>A0ABQ7FR14</accession>
<feature type="region of interest" description="Disordered" evidence="1">
    <location>
        <begin position="112"/>
        <end position="133"/>
    </location>
</feature>
<keyword evidence="2" id="KW-1133">Transmembrane helix</keyword>
<keyword evidence="2" id="KW-0472">Membrane</keyword>
<sequence length="230" mass="23405">MRNGAARSATALALAACAALSGAVPAHGTARSEGYRYWSFWERDGDDWTYATRGPATAQPADGDVQGFRFSVSADSGDAARPRTAPAFDAVCGDTPEKDGTNRVALVLDFGTAGDAPSGETPPEPRTECARVPDGASTGEALAAVAEPLRYNTSALLCAIAGYPRSGCGEQVSGERPEASAGGDRSGERSPEDTGADADGSPGPSVGLYAGIAAVVLLGGAGVWQARRRR</sequence>
<keyword evidence="3" id="KW-0732">Signal</keyword>
<feature type="region of interest" description="Disordered" evidence="1">
    <location>
        <begin position="168"/>
        <end position="204"/>
    </location>
</feature>
<feature type="chain" id="PRO_5046574037" description="Secreted protein" evidence="3">
    <location>
        <begin position="27"/>
        <end position="230"/>
    </location>
</feature>
<keyword evidence="5" id="KW-1185">Reference proteome</keyword>
<dbReference type="InterPro" id="IPR047704">
    <property type="entry name" value="GPS-CTERM"/>
</dbReference>
<reference evidence="4 5" key="1">
    <citation type="submission" date="2019-10" db="EMBL/GenBank/DDBJ databases">
        <title>Streptomyces tenebrisbrunneis sp.nov., an endogenous actinomycete isolated from of Lycium ruthenicum.</title>
        <authorList>
            <person name="Ma L."/>
        </authorList>
    </citation>
    <scope>NUCLEOTIDE SEQUENCE [LARGE SCALE GENOMIC DNA]</scope>
    <source>
        <strain evidence="4 5">TRM 66187</strain>
    </source>
</reference>
<protein>
    <recommendedName>
        <fullName evidence="6">Secreted protein</fullName>
    </recommendedName>
</protein>
<evidence type="ECO:0000256" key="3">
    <source>
        <dbReference type="SAM" id="SignalP"/>
    </source>
</evidence>
<feature type="signal peptide" evidence="3">
    <location>
        <begin position="1"/>
        <end position="26"/>
    </location>
</feature>
<dbReference type="RefSeq" id="WP_098751692.1">
    <property type="nucleotide sequence ID" value="NZ_WHPN01000101.1"/>
</dbReference>
<keyword evidence="2" id="KW-0812">Transmembrane</keyword>
<name>A0ABQ7FR14_9ACTN</name>
<comment type="caution">
    <text evidence="4">The sequence shown here is derived from an EMBL/GenBank/DDBJ whole genome shotgun (WGS) entry which is preliminary data.</text>
</comment>
<dbReference type="InterPro" id="IPR047703">
    <property type="entry name" value="SCO2322-like"/>
</dbReference>